<organism evidence="10 11">
    <name type="scientific">Undibacterium oligocarboniphilum</name>
    <dbReference type="NCBI Taxonomy" id="666702"/>
    <lineage>
        <taxon>Bacteria</taxon>
        <taxon>Pseudomonadati</taxon>
        <taxon>Pseudomonadota</taxon>
        <taxon>Betaproteobacteria</taxon>
        <taxon>Burkholderiales</taxon>
        <taxon>Oxalobacteraceae</taxon>
        <taxon>Undibacterium</taxon>
    </lineage>
</organism>
<accession>A0A850QR41</accession>
<evidence type="ECO:0000259" key="9">
    <source>
        <dbReference type="Pfam" id="PF25967"/>
    </source>
</evidence>
<dbReference type="InterPro" id="IPR050465">
    <property type="entry name" value="UPF0194_transport"/>
</dbReference>
<dbReference type="EMBL" id="JABXYJ010000006">
    <property type="protein sequence ID" value="NVO78526.1"/>
    <property type="molecule type" value="Genomic_DNA"/>
</dbReference>
<dbReference type="Pfam" id="PF25954">
    <property type="entry name" value="Beta-barrel_RND_2"/>
    <property type="match status" value="1"/>
</dbReference>
<name>A0A850QR41_9BURK</name>
<evidence type="ECO:0000256" key="2">
    <source>
        <dbReference type="ARBA" id="ARBA00009477"/>
    </source>
</evidence>
<dbReference type="PANTHER" id="PTHR32347">
    <property type="entry name" value="EFFLUX SYSTEM COMPONENT YKNX-RELATED"/>
    <property type="match status" value="1"/>
</dbReference>
<proteinExistence type="inferred from homology"/>
<comment type="similarity">
    <text evidence="3">Belongs to the UPF0194 family.</text>
</comment>
<dbReference type="SUPFAM" id="SSF111369">
    <property type="entry name" value="HlyD-like secretion proteins"/>
    <property type="match status" value="3"/>
</dbReference>
<dbReference type="InterPro" id="IPR058792">
    <property type="entry name" value="Beta-barrel_RND_2"/>
</dbReference>
<evidence type="ECO:0000256" key="1">
    <source>
        <dbReference type="ARBA" id="ARBA00004418"/>
    </source>
</evidence>
<evidence type="ECO:0000313" key="10">
    <source>
        <dbReference type="EMBL" id="NVO78526.1"/>
    </source>
</evidence>
<sequence length="411" mass="44121">MVLRSILHQRWLKIAPVLLLVAAGVAYLAAPILLGQRARAFQVGRSDLLQTVVASGRVETPARVDIGVQVTGRVLAVPVKEGQNVKAGDLLFELESSDERAAVALAEAAVQQAEVKLKQIRELSAPLAEQNLVQAQANLANVEKQYARTRDLVAQGFVGKAQLDDAQRSLDVAHSQLKTAQFQLKSTRPAGSDFQIAQTALQQAQANLAQAQAKLGHTRVYAVADGTLISRDIERGDTVQPGKILMMLSPVGVMQLVVQIDEKNLRFIHLGQAAQAVTDAYPGQKFPAQVAYINPGIDAQRGSVNVKLNVLKVPPFLSQDMTVSVEIEVGRSQNALSLNVEAVHDLTTLQPWVMVIADGKAHKRPVGIGIRGDQSVEITSGLQAGDWVLSATGLTVSEGQRVRPQVSRAPS</sequence>
<gene>
    <name evidence="10" type="ORF">HV832_11855</name>
</gene>
<evidence type="ECO:0000256" key="6">
    <source>
        <dbReference type="ARBA" id="ARBA00023054"/>
    </source>
</evidence>
<feature type="domain" description="Multidrug resistance protein MdtA-like C-terminal permuted SH3" evidence="9">
    <location>
        <begin position="353"/>
        <end position="388"/>
    </location>
</feature>
<dbReference type="RefSeq" id="WP_176804057.1">
    <property type="nucleotide sequence ID" value="NZ_JABXYJ010000006.1"/>
</dbReference>
<dbReference type="NCBIfam" id="TIGR01730">
    <property type="entry name" value="RND_mfp"/>
    <property type="match status" value="1"/>
</dbReference>
<keyword evidence="6 7" id="KW-0175">Coiled coil</keyword>
<protein>
    <submittedName>
        <fullName evidence="10">Efflux RND transporter periplasmic adaptor subunit</fullName>
    </submittedName>
</protein>
<keyword evidence="4" id="KW-0732">Signal</keyword>
<dbReference type="Gene3D" id="2.40.50.100">
    <property type="match status" value="2"/>
</dbReference>
<evidence type="ECO:0000256" key="3">
    <source>
        <dbReference type="ARBA" id="ARBA00010602"/>
    </source>
</evidence>
<evidence type="ECO:0000256" key="7">
    <source>
        <dbReference type="SAM" id="Coils"/>
    </source>
</evidence>
<comment type="subcellular location">
    <subcellularLocation>
        <location evidence="1">Periplasm</location>
    </subcellularLocation>
</comment>
<reference evidence="10 11" key="1">
    <citation type="submission" date="2020-06" db="EMBL/GenBank/DDBJ databases">
        <authorList>
            <person name="Qiu C."/>
            <person name="Liu Z."/>
        </authorList>
    </citation>
    <scope>NUCLEOTIDE SEQUENCE [LARGE SCALE GENOMIC DNA]</scope>
    <source>
        <strain evidence="10 11">EM 1</strain>
    </source>
</reference>
<dbReference type="PANTHER" id="PTHR32347:SF29">
    <property type="entry name" value="UPF0194 MEMBRANE PROTEIN YBHG"/>
    <property type="match status" value="1"/>
</dbReference>
<evidence type="ECO:0000313" key="11">
    <source>
        <dbReference type="Proteomes" id="UP000588051"/>
    </source>
</evidence>
<dbReference type="GO" id="GO:0022857">
    <property type="term" value="F:transmembrane transporter activity"/>
    <property type="evidence" value="ECO:0007669"/>
    <property type="project" value="InterPro"/>
</dbReference>
<keyword evidence="5" id="KW-0574">Periplasm</keyword>
<dbReference type="AlphaFoldDB" id="A0A850QR41"/>
<dbReference type="Proteomes" id="UP000588051">
    <property type="component" value="Unassembled WGS sequence"/>
</dbReference>
<dbReference type="Pfam" id="PF25967">
    <property type="entry name" value="RND-MFP_C"/>
    <property type="match status" value="1"/>
</dbReference>
<dbReference type="InterPro" id="IPR058627">
    <property type="entry name" value="MdtA-like_C"/>
</dbReference>
<comment type="caution">
    <text evidence="10">The sequence shown here is derived from an EMBL/GenBank/DDBJ whole genome shotgun (WGS) entry which is preliminary data.</text>
</comment>
<dbReference type="Gene3D" id="2.40.420.20">
    <property type="match status" value="1"/>
</dbReference>
<keyword evidence="11" id="KW-1185">Reference proteome</keyword>
<evidence type="ECO:0000256" key="5">
    <source>
        <dbReference type="ARBA" id="ARBA00022764"/>
    </source>
</evidence>
<evidence type="ECO:0000259" key="8">
    <source>
        <dbReference type="Pfam" id="PF25954"/>
    </source>
</evidence>
<dbReference type="InterPro" id="IPR006143">
    <property type="entry name" value="RND_pump_MFP"/>
</dbReference>
<dbReference type="GO" id="GO:0016020">
    <property type="term" value="C:membrane"/>
    <property type="evidence" value="ECO:0007669"/>
    <property type="project" value="InterPro"/>
</dbReference>
<dbReference type="Gene3D" id="1.10.287.470">
    <property type="entry name" value="Helix hairpin bin"/>
    <property type="match status" value="2"/>
</dbReference>
<dbReference type="Gene3D" id="2.40.30.170">
    <property type="match status" value="1"/>
</dbReference>
<comment type="similarity">
    <text evidence="2">Belongs to the membrane fusion protein (MFP) (TC 8.A.1) family.</text>
</comment>
<dbReference type="GO" id="GO:0042597">
    <property type="term" value="C:periplasmic space"/>
    <property type="evidence" value="ECO:0007669"/>
    <property type="project" value="UniProtKB-SubCell"/>
</dbReference>
<feature type="coiled-coil region" evidence="7">
    <location>
        <begin position="103"/>
        <end position="152"/>
    </location>
</feature>
<feature type="domain" description="CusB-like beta-barrel" evidence="8">
    <location>
        <begin position="256"/>
        <end position="326"/>
    </location>
</feature>
<evidence type="ECO:0000256" key="4">
    <source>
        <dbReference type="ARBA" id="ARBA00022729"/>
    </source>
</evidence>